<protein>
    <submittedName>
        <fullName evidence="1">Uncharacterized protein</fullName>
    </submittedName>
</protein>
<sequence>MIQKNTEKSVAQNKRLDMQGEKLRAMLATQSSNEVELQGEIEPNRKFEEPPPYVPLIPFSKRLEGCKVARDTLGDNSPAEGEHEHQLQQIQDLELKQRVSILDFCLTDNYPDLDLHFIFPDESDIGIDIGLYDMCASNLAIENNAHVVCLNTHIYPLSEKRVALESFYAKVE</sequence>
<comment type="caution">
    <text evidence="1">The sequence shown here is derived from an EMBL/GenBank/DDBJ whole genome shotgun (WGS) entry which is preliminary data.</text>
</comment>
<reference evidence="1 2" key="1">
    <citation type="submission" date="2024-01" db="EMBL/GenBank/DDBJ databases">
        <title>The complete chloroplast genome sequence of Lithospermum erythrorhizon: insights into the phylogenetic relationship among Boraginaceae species and the maternal lineages of purple gromwells.</title>
        <authorList>
            <person name="Okada T."/>
            <person name="Watanabe K."/>
        </authorList>
    </citation>
    <scope>NUCLEOTIDE SEQUENCE [LARGE SCALE GENOMIC DNA]</scope>
</reference>
<accession>A0AAV3RN70</accession>
<keyword evidence="2" id="KW-1185">Reference proteome</keyword>
<name>A0AAV3RN70_LITER</name>
<dbReference type="EMBL" id="BAABME010010582">
    <property type="protein sequence ID" value="GAA0180043.1"/>
    <property type="molecule type" value="Genomic_DNA"/>
</dbReference>
<dbReference type="AlphaFoldDB" id="A0AAV3RN70"/>
<organism evidence="1 2">
    <name type="scientific">Lithospermum erythrorhizon</name>
    <name type="common">Purple gromwell</name>
    <name type="synonym">Lithospermum officinale var. erythrorhizon</name>
    <dbReference type="NCBI Taxonomy" id="34254"/>
    <lineage>
        <taxon>Eukaryota</taxon>
        <taxon>Viridiplantae</taxon>
        <taxon>Streptophyta</taxon>
        <taxon>Embryophyta</taxon>
        <taxon>Tracheophyta</taxon>
        <taxon>Spermatophyta</taxon>
        <taxon>Magnoliopsida</taxon>
        <taxon>eudicotyledons</taxon>
        <taxon>Gunneridae</taxon>
        <taxon>Pentapetalae</taxon>
        <taxon>asterids</taxon>
        <taxon>lamiids</taxon>
        <taxon>Boraginales</taxon>
        <taxon>Boraginaceae</taxon>
        <taxon>Boraginoideae</taxon>
        <taxon>Lithospermeae</taxon>
        <taxon>Lithospermum</taxon>
    </lineage>
</organism>
<gene>
    <name evidence="1" type="ORF">LIER_30057</name>
</gene>
<evidence type="ECO:0000313" key="2">
    <source>
        <dbReference type="Proteomes" id="UP001454036"/>
    </source>
</evidence>
<dbReference type="Proteomes" id="UP001454036">
    <property type="component" value="Unassembled WGS sequence"/>
</dbReference>
<evidence type="ECO:0000313" key="1">
    <source>
        <dbReference type="EMBL" id="GAA0180043.1"/>
    </source>
</evidence>
<proteinExistence type="predicted"/>